<comment type="caution">
    <text evidence="1">The sequence shown here is derived from an EMBL/GenBank/DDBJ whole genome shotgun (WGS) entry which is preliminary data.</text>
</comment>
<proteinExistence type="predicted"/>
<dbReference type="Proteomes" id="UP000324222">
    <property type="component" value="Unassembled WGS sequence"/>
</dbReference>
<reference evidence="1 2" key="1">
    <citation type="submission" date="2019-05" db="EMBL/GenBank/DDBJ databases">
        <title>Another draft genome of Portunus trituberculatus and its Hox gene families provides insights of decapod evolution.</title>
        <authorList>
            <person name="Jeong J.-H."/>
            <person name="Song I."/>
            <person name="Kim S."/>
            <person name="Choi T."/>
            <person name="Kim D."/>
            <person name="Ryu S."/>
            <person name="Kim W."/>
        </authorList>
    </citation>
    <scope>NUCLEOTIDE SEQUENCE [LARGE SCALE GENOMIC DNA]</scope>
    <source>
        <tissue evidence="1">Muscle</tissue>
    </source>
</reference>
<gene>
    <name evidence="1" type="ORF">E2C01_085641</name>
</gene>
<sequence length="89" mass="9664">MFTISISCLANFCTCGGTESPSLPLPHPGTLLVTLCSDSQQATQQEIRYLQLSEDLRQGPHCTQHLPHHAVRPAQCGVDLGAHAWNRGN</sequence>
<organism evidence="1 2">
    <name type="scientific">Portunus trituberculatus</name>
    <name type="common">Swimming crab</name>
    <name type="synonym">Neptunus trituberculatus</name>
    <dbReference type="NCBI Taxonomy" id="210409"/>
    <lineage>
        <taxon>Eukaryota</taxon>
        <taxon>Metazoa</taxon>
        <taxon>Ecdysozoa</taxon>
        <taxon>Arthropoda</taxon>
        <taxon>Crustacea</taxon>
        <taxon>Multicrustacea</taxon>
        <taxon>Malacostraca</taxon>
        <taxon>Eumalacostraca</taxon>
        <taxon>Eucarida</taxon>
        <taxon>Decapoda</taxon>
        <taxon>Pleocyemata</taxon>
        <taxon>Brachyura</taxon>
        <taxon>Eubrachyura</taxon>
        <taxon>Portunoidea</taxon>
        <taxon>Portunidae</taxon>
        <taxon>Portuninae</taxon>
        <taxon>Portunus</taxon>
    </lineage>
</organism>
<name>A0A5B7J7E5_PORTR</name>
<keyword evidence="2" id="KW-1185">Reference proteome</keyword>
<protein>
    <submittedName>
        <fullName evidence="1">Uncharacterized protein</fullName>
    </submittedName>
</protein>
<evidence type="ECO:0000313" key="2">
    <source>
        <dbReference type="Proteomes" id="UP000324222"/>
    </source>
</evidence>
<accession>A0A5B7J7E5</accession>
<dbReference type="EMBL" id="VSRR010085137">
    <property type="protein sequence ID" value="MPC90645.1"/>
    <property type="molecule type" value="Genomic_DNA"/>
</dbReference>
<dbReference type="AlphaFoldDB" id="A0A5B7J7E5"/>
<evidence type="ECO:0000313" key="1">
    <source>
        <dbReference type="EMBL" id="MPC90645.1"/>
    </source>
</evidence>